<sequence length="163" mass="18322">MKKYKKFILFTIALMVLSVFCNFSFAEQALNATPQSNAAYYSYKDFITVTDQFDVGSQTVYCNAVCSVYREKLSTGTINHFLNVQDVTQTLNPSSYYYLSDTDTAINDNKIQCVGVLNISIPPATISGIIDNDLLSLSSEKPDKRANAWTNRQSYNTYIILNV</sequence>
<dbReference type="EMBL" id="MBEW02000012">
    <property type="protein sequence ID" value="RDY21108.1"/>
    <property type="molecule type" value="Genomic_DNA"/>
</dbReference>
<evidence type="ECO:0000256" key="1">
    <source>
        <dbReference type="SAM" id="SignalP"/>
    </source>
</evidence>
<feature type="signal peptide" evidence="1">
    <location>
        <begin position="1"/>
        <end position="26"/>
    </location>
</feature>
<evidence type="ECO:0000313" key="3">
    <source>
        <dbReference type="Proteomes" id="UP000093352"/>
    </source>
</evidence>
<name>A0A371IKT6_9FIRM</name>
<comment type="caution">
    <text evidence="2">The sequence shown here is derived from an EMBL/GenBank/DDBJ whole genome shotgun (WGS) entry which is preliminary data.</text>
</comment>
<organism evidence="2 3">
    <name type="scientific">Criibacterium bergeronii</name>
    <dbReference type="NCBI Taxonomy" id="1871336"/>
    <lineage>
        <taxon>Bacteria</taxon>
        <taxon>Bacillati</taxon>
        <taxon>Bacillota</taxon>
        <taxon>Clostridia</taxon>
        <taxon>Peptostreptococcales</taxon>
        <taxon>Filifactoraceae</taxon>
        <taxon>Criibacterium</taxon>
    </lineage>
</organism>
<accession>A0A371IKT6</accession>
<dbReference type="Proteomes" id="UP000093352">
    <property type="component" value="Unassembled WGS sequence"/>
</dbReference>
<dbReference type="STRING" id="1871336.BBG48_08920"/>
<keyword evidence="3" id="KW-1185">Reference proteome</keyword>
<gene>
    <name evidence="2" type="ORF">BBG48_006680</name>
</gene>
<evidence type="ECO:0000313" key="2">
    <source>
        <dbReference type="EMBL" id="RDY21108.1"/>
    </source>
</evidence>
<reference evidence="2 3" key="1">
    <citation type="journal article" date="2016" name="Genome Announc.">
        <title>Draft Genome Sequence of Criibacterium bergeronii gen. nov., sp. nov., Strain CCRI-22567T, Isolated from a Vaginal Sample from a Woman with Bacterial Vaginosis.</title>
        <authorList>
            <person name="Maheux A.F."/>
            <person name="Berube E."/>
            <person name="Boudreau D.K."/>
            <person name="Raymond F."/>
            <person name="Corbeil J."/>
            <person name="Roy P.H."/>
            <person name="Boissinot M."/>
            <person name="Omar R.F."/>
        </authorList>
    </citation>
    <scope>NUCLEOTIDE SEQUENCE [LARGE SCALE GENOMIC DNA]</scope>
    <source>
        <strain evidence="2 3">CCRI-22567</strain>
    </source>
</reference>
<protein>
    <submittedName>
        <fullName evidence="2">Uncharacterized protein</fullName>
    </submittedName>
</protein>
<keyword evidence="1" id="KW-0732">Signal</keyword>
<proteinExistence type="predicted"/>
<dbReference type="RefSeq" id="WP_068913039.1">
    <property type="nucleotide sequence ID" value="NZ_MBEW02000012.1"/>
</dbReference>
<dbReference type="AlphaFoldDB" id="A0A371IKT6"/>
<feature type="chain" id="PRO_5039378734" evidence="1">
    <location>
        <begin position="27"/>
        <end position="163"/>
    </location>
</feature>